<reference evidence="1 2" key="1">
    <citation type="submission" date="2016-10" db="EMBL/GenBank/DDBJ databases">
        <authorList>
            <person name="de Groot N.N."/>
        </authorList>
    </citation>
    <scope>NUCLEOTIDE SEQUENCE [LARGE SCALE GENOMIC DNA]</scope>
    <source>
        <strain evidence="1 2">GAS522</strain>
    </source>
</reference>
<proteinExistence type="predicted"/>
<dbReference type="OrthoDB" id="8746011at2"/>
<evidence type="ECO:0000313" key="2">
    <source>
        <dbReference type="Proteomes" id="UP000183208"/>
    </source>
</evidence>
<dbReference type="Proteomes" id="UP000183208">
    <property type="component" value="Unassembled WGS sequence"/>
</dbReference>
<dbReference type="RefSeq" id="WP_074831915.1">
    <property type="nucleotide sequence ID" value="NZ_FNTI01000001.1"/>
</dbReference>
<dbReference type="AlphaFoldDB" id="A0A1M7FXP0"/>
<accession>A0A1M7FXP0</accession>
<name>A0A1M7FXP0_9BRAD</name>
<sequence>MSELRDLVIDAHGGIARWNKVKTIEGDMSITGGLWARRGWPAVLKNVHVTAATGHQWISYRPFISTTTRSSCTPEHTAIETLDGKPVKDRRNPRAAFDGHTVETPWDDLNLAYFSGYAMWNYLTTPFIFALPGFQTEEIEPWDENGEKRQRLKVTFPDHIATHCAEQVFHINGEGLICRMDYSAPVAGGAPTAHYLSDHRDFDGFKVATKRQALRRRADGTALPDPVFVAIDIARLSFS</sequence>
<gene>
    <name evidence="1" type="ORF">SAMN05444171_6348</name>
</gene>
<evidence type="ECO:0000313" key="1">
    <source>
        <dbReference type="EMBL" id="SEE12691.1"/>
    </source>
</evidence>
<organism evidence="1 2">
    <name type="scientific">Bradyrhizobium lablabi</name>
    <dbReference type="NCBI Taxonomy" id="722472"/>
    <lineage>
        <taxon>Bacteria</taxon>
        <taxon>Pseudomonadati</taxon>
        <taxon>Pseudomonadota</taxon>
        <taxon>Alphaproteobacteria</taxon>
        <taxon>Hyphomicrobiales</taxon>
        <taxon>Nitrobacteraceae</taxon>
        <taxon>Bradyrhizobium</taxon>
    </lineage>
</organism>
<protein>
    <submittedName>
        <fullName evidence="1">Uncharacterized protein</fullName>
    </submittedName>
</protein>
<dbReference type="EMBL" id="FNTI01000001">
    <property type="protein sequence ID" value="SEE12691.1"/>
    <property type="molecule type" value="Genomic_DNA"/>
</dbReference>